<dbReference type="Pfam" id="PF09077">
    <property type="entry name" value="Phage-MuB_C"/>
    <property type="match status" value="1"/>
</dbReference>
<dbReference type="SUPFAM" id="SSF47413">
    <property type="entry name" value="lambda repressor-like DNA-binding domains"/>
    <property type="match status" value="1"/>
</dbReference>
<dbReference type="InterPro" id="IPR027417">
    <property type="entry name" value="P-loop_NTPase"/>
</dbReference>
<dbReference type="InterPro" id="IPR049945">
    <property type="entry name" value="AAA_22"/>
</dbReference>
<dbReference type="InterPro" id="IPR009084">
    <property type="entry name" value="B_transpositn_C"/>
</dbReference>
<dbReference type="Gene3D" id="3.40.50.300">
    <property type="entry name" value="P-loop containing nucleotide triphosphate hydrolases"/>
    <property type="match status" value="1"/>
</dbReference>
<dbReference type="PANTHER" id="PTHR35894">
    <property type="entry name" value="GENERAL SECRETION PATHWAY PROTEIN A-RELATED"/>
    <property type="match status" value="1"/>
</dbReference>
<dbReference type="KEGG" id="aare:D3093_29985"/>
<dbReference type="PROSITE" id="PS50943">
    <property type="entry name" value="HTH_CROC1"/>
    <property type="match status" value="1"/>
</dbReference>
<dbReference type="GO" id="GO:0003677">
    <property type="term" value="F:DNA binding"/>
    <property type="evidence" value="ECO:0007669"/>
    <property type="project" value="InterPro"/>
</dbReference>
<dbReference type="InterPro" id="IPR003593">
    <property type="entry name" value="AAA+_ATPase"/>
</dbReference>
<geneLocation type="plasmid" evidence="2 3">
    <name>p3</name>
</geneLocation>
<evidence type="ECO:0000259" key="1">
    <source>
        <dbReference type="PROSITE" id="PS50943"/>
    </source>
</evidence>
<dbReference type="SUPFAM" id="SSF52540">
    <property type="entry name" value="P-loop containing nucleoside triphosphate hydrolases"/>
    <property type="match status" value="1"/>
</dbReference>
<dbReference type="InterPro" id="IPR052026">
    <property type="entry name" value="ExeA_AAA_ATPase_DNA-bind"/>
</dbReference>
<dbReference type="SUPFAM" id="SSF47681">
    <property type="entry name" value="C-terminal domain of B transposition protein"/>
    <property type="match status" value="1"/>
</dbReference>
<proteinExistence type="predicted"/>
<dbReference type="Pfam" id="PF13401">
    <property type="entry name" value="AAA_22"/>
    <property type="match status" value="1"/>
</dbReference>
<accession>A0A4D8PMY6</accession>
<dbReference type="RefSeq" id="WP_137118283.1">
    <property type="nucleotide sequence ID" value="NZ_CP032324.1"/>
</dbReference>
<organism evidence="2 3">
    <name type="scientific">Azospirillum argentinense</name>
    <dbReference type="NCBI Taxonomy" id="2970906"/>
    <lineage>
        <taxon>Bacteria</taxon>
        <taxon>Pseudomonadati</taxon>
        <taxon>Pseudomonadota</taxon>
        <taxon>Alphaproteobacteria</taxon>
        <taxon>Rhodospirillales</taxon>
        <taxon>Azospirillaceae</taxon>
        <taxon>Azospirillum</taxon>
    </lineage>
</organism>
<evidence type="ECO:0000313" key="2">
    <source>
        <dbReference type="EMBL" id="QCN99456.1"/>
    </source>
</evidence>
<dbReference type="Gene3D" id="1.10.1180.10">
    <property type="entry name" value="B transposition protein, C-terminal domain"/>
    <property type="match status" value="1"/>
</dbReference>
<dbReference type="AlphaFoldDB" id="A0A4D8PMY6"/>
<dbReference type="CDD" id="cd00093">
    <property type="entry name" value="HTH_XRE"/>
    <property type="match status" value="1"/>
</dbReference>
<sequence>MLDGSVPVLTPAEIADRVRTALDRRGLSQAQLAREVDFSAPVISQFLRGNYAGDAEEVGRRLLAWLDASEGRAAASAILPGQLAWIATPTGKALRTAIQYAHQLGDITVIYGGAGLGKTTTIKAYAEEHPAVWVTTADPTTAGVGPLLEEVALTVGLRDAPLHPARLKREIVRRITGTGGLLVIDEAQHLTKAALEAVRAIHDQTRVGLVLSGNADVYERLHGGSKPENFAQLFSRVGRKLKLVAPKDGDVDPLAQALGFDDGAALTFLREKAKLPGALRQIEKCMRFARILASGQDQAPALSHLQLAWRELNAAG</sequence>
<name>A0A4D8PMY6_9PROT</name>
<gene>
    <name evidence="2" type="ORF">D3093_29985</name>
</gene>
<dbReference type="PANTHER" id="PTHR35894:SF5">
    <property type="entry name" value="MU-LIKE PROPHAGE FLUMU DNA TRANSPOSITION PROTEIN B"/>
    <property type="match status" value="1"/>
</dbReference>
<reference evidence="2 3" key="1">
    <citation type="submission" date="2018-09" db="EMBL/GenBank/DDBJ databases">
        <title>Whole genome based analysis of evolution and adaptive divergence in Indian and Brazilian strains of Azospirillum brasilense.</title>
        <authorList>
            <person name="Singh C."/>
            <person name="Tripathi A.K."/>
        </authorList>
    </citation>
    <scope>NUCLEOTIDE SEQUENCE [LARGE SCALE GENOMIC DNA]</scope>
    <source>
        <strain evidence="2 3">MTCC4035</strain>
        <plasmid evidence="2 3">p3</plasmid>
    </source>
</reference>
<protein>
    <recommendedName>
        <fullName evidence="1">HTH cro/C1-type domain-containing protein</fullName>
    </recommendedName>
</protein>
<dbReference type="GO" id="GO:0006313">
    <property type="term" value="P:DNA transposition"/>
    <property type="evidence" value="ECO:0007669"/>
    <property type="project" value="InterPro"/>
</dbReference>
<evidence type="ECO:0000313" key="3">
    <source>
        <dbReference type="Proteomes" id="UP000298595"/>
    </source>
</evidence>
<dbReference type="InterPro" id="IPR036733">
    <property type="entry name" value="B_transposit_C_sf"/>
</dbReference>
<dbReference type="Proteomes" id="UP000298595">
    <property type="component" value="Plasmid p3"/>
</dbReference>
<dbReference type="Gene3D" id="1.10.260.40">
    <property type="entry name" value="lambda repressor-like DNA-binding domains"/>
    <property type="match status" value="1"/>
</dbReference>
<keyword evidence="2" id="KW-0614">Plasmid</keyword>
<dbReference type="EMBL" id="CP032324">
    <property type="protein sequence ID" value="QCN99456.1"/>
    <property type="molecule type" value="Genomic_DNA"/>
</dbReference>
<dbReference type="InterPro" id="IPR001387">
    <property type="entry name" value="Cro/C1-type_HTH"/>
</dbReference>
<dbReference type="GO" id="GO:0016887">
    <property type="term" value="F:ATP hydrolysis activity"/>
    <property type="evidence" value="ECO:0007669"/>
    <property type="project" value="InterPro"/>
</dbReference>
<dbReference type="SMART" id="SM00382">
    <property type="entry name" value="AAA"/>
    <property type="match status" value="1"/>
</dbReference>
<feature type="domain" description="HTH cro/C1-type" evidence="1">
    <location>
        <begin position="18"/>
        <end position="51"/>
    </location>
</feature>
<dbReference type="InterPro" id="IPR010982">
    <property type="entry name" value="Lambda_DNA-bd_dom_sf"/>
</dbReference>